<reference evidence="1" key="1">
    <citation type="submission" date="2023-07" db="EMBL/GenBank/DDBJ databases">
        <title>draft genome sequence of fig (Ficus carica).</title>
        <authorList>
            <person name="Takahashi T."/>
            <person name="Nishimura K."/>
        </authorList>
    </citation>
    <scope>NUCLEOTIDE SEQUENCE</scope>
</reference>
<dbReference type="Proteomes" id="UP001187192">
    <property type="component" value="Unassembled WGS sequence"/>
</dbReference>
<protein>
    <submittedName>
        <fullName evidence="1">Uncharacterized protein</fullName>
    </submittedName>
</protein>
<sequence length="54" mass="6075">MSRIQQLLANTASRDRSKAANVPDCIMRITTGDEPRHVLCMKKHSRKSSHGHCT</sequence>
<name>A0AA88J6S4_FICCA</name>
<accession>A0AA88J6S4</accession>
<evidence type="ECO:0000313" key="1">
    <source>
        <dbReference type="EMBL" id="GMN63590.1"/>
    </source>
</evidence>
<keyword evidence="2" id="KW-1185">Reference proteome</keyword>
<dbReference type="EMBL" id="BTGU01000153">
    <property type="protein sequence ID" value="GMN63590.1"/>
    <property type="molecule type" value="Genomic_DNA"/>
</dbReference>
<gene>
    <name evidence="1" type="ORF">TIFTF001_032674</name>
</gene>
<proteinExistence type="predicted"/>
<evidence type="ECO:0000313" key="2">
    <source>
        <dbReference type="Proteomes" id="UP001187192"/>
    </source>
</evidence>
<dbReference type="AlphaFoldDB" id="A0AA88J6S4"/>
<comment type="caution">
    <text evidence="1">The sequence shown here is derived from an EMBL/GenBank/DDBJ whole genome shotgun (WGS) entry which is preliminary data.</text>
</comment>
<organism evidence="1 2">
    <name type="scientific">Ficus carica</name>
    <name type="common">Common fig</name>
    <dbReference type="NCBI Taxonomy" id="3494"/>
    <lineage>
        <taxon>Eukaryota</taxon>
        <taxon>Viridiplantae</taxon>
        <taxon>Streptophyta</taxon>
        <taxon>Embryophyta</taxon>
        <taxon>Tracheophyta</taxon>
        <taxon>Spermatophyta</taxon>
        <taxon>Magnoliopsida</taxon>
        <taxon>eudicotyledons</taxon>
        <taxon>Gunneridae</taxon>
        <taxon>Pentapetalae</taxon>
        <taxon>rosids</taxon>
        <taxon>fabids</taxon>
        <taxon>Rosales</taxon>
        <taxon>Moraceae</taxon>
        <taxon>Ficeae</taxon>
        <taxon>Ficus</taxon>
    </lineage>
</organism>